<gene>
    <name evidence="1" type="ORF">N7E81_15620</name>
</gene>
<evidence type="ECO:0000313" key="2">
    <source>
        <dbReference type="Proteomes" id="UP001062165"/>
    </source>
</evidence>
<dbReference type="RefSeq" id="WP_263050531.1">
    <property type="nucleotide sequence ID" value="NZ_CP106735.1"/>
</dbReference>
<dbReference type="EMBL" id="CP106735">
    <property type="protein sequence ID" value="UXX78787.1"/>
    <property type="molecule type" value="Genomic_DNA"/>
</dbReference>
<proteinExistence type="predicted"/>
<keyword evidence="2" id="KW-1185">Reference proteome</keyword>
<accession>A0ABY6CY00</accession>
<sequence>MNKFKYLFIVSLMWLGACSHELEKLTPPEERSEAAIGDLINELTQPANGWMMNYQPTPTSGVFYMLMEFSEDGTVRIQSDVPGDNGYFFDQTIPYRIDASLHLELIFETYGVLHYLFEIDQSTFGAEFEFYYVGKQGDNIVLSSKTDSQSNPTELLMVPAIANAADALSQELSTNMEAYDSLHAVFTGPMQHIVLKDQISLFWRISPYDRVIQVRGAAVGTTTAEVVSINKTNELDHVTGYSYFDEQVVLTDPFDFTLDGIEYTISALELTNFSRETTTVCTTDDYYAPLYDGQVEGIGTVQIHQTLFDVAGLGFQPQAERYSVNVYYVLSDEGFSISEYGIIEELYPNATNFIFNYGFNDVAEPAYAVGLAVQADDGTTQVLLREFETTTTVENHVEVVFKDEATDPYYPATISAEDRANIKTITDEIFGVGGGTVYAAEIEFSNTEGLTIFDLYNPCTEYEFLLVQ</sequence>
<evidence type="ECO:0000313" key="1">
    <source>
        <dbReference type="EMBL" id="UXX78787.1"/>
    </source>
</evidence>
<organism evidence="1 2">
    <name type="scientific">Reichenbachiella carrageenanivorans</name>
    <dbReference type="NCBI Taxonomy" id="2979869"/>
    <lineage>
        <taxon>Bacteria</taxon>
        <taxon>Pseudomonadati</taxon>
        <taxon>Bacteroidota</taxon>
        <taxon>Cytophagia</taxon>
        <taxon>Cytophagales</taxon>
        <taxon>Reichenbachiellaceae</taxon>
        <taxon>Reichenbachiella</taxon>
    </lineage>
</organism>
<reference evidence="1" key="1">
    <citation type="submission" date="2022-10" db="EMBL/GenBank/DDBJ databases">
        <title>Comparative genomics and taxonomic characterization of three novel marine species of genus Reichenbachiella exhibiting antioxidant and polysaccharide degradation activities.</title>
        <authorList>
            <person name="Muhammad N."/>
            <person name="Lee Y.-J."/>
            <person name="Ko J."/>
            <person name="Kim S.-G."/>
        </authorList>
    </citation>
    <scope>NUCLEOTIDE SEQUENCE</scope>
    <source>
        <strain evidence="1">Wsw4-B4</strain>
    </source>
</reference>
<dbReference type="PROSITE" id="PS51257">
    <property type="entry name" value="PROKAR_LIPOPROTEIN"/>
    <property type="match status" value="1"/>
</dbReference>
<dbReference type="Pfam" id="PF14135">
    <property type="entry name" value="DUF4302"/>
    <property type="match status" value="1"/>
</dbReference>
<dbReference type="Proteomes" id="UP001062165">
    <property type="component" value="Chromosome"/>
</dbReference>
<protein>
    <submittedName>
        <fullName evidence="1">DUF4302 domain-containing protein</fullName>
    </submittedName>
</protein>
<name>A0ABY6CY00_9BACT</name>
<dbReference type="InterPro" id="IPR025396">
    <property type="entry name" value="DUF4302"/>
</dbReference>